<evidence type="ECO:0000256" key="1">
    <source>
        <dbReference type="ARBA" id="ARBA00004429"/>
    </source>
</evidence>
<dbReference type="InterPro" id="IPR035906">
    <property type="entry name" value="MetI-like_sf"/>
</dbReference>
<comment type="similarity">
    <text evidence="8">Belongs to the binding-protein-dependent transport system permease family.</text>
</comment>
<keyword evidence="5 8" id="KW-0812">Transmembrane</keyword>
<keyword evidence="3" id="KW-1003">Cell membrane</keyword>
<feature type="transmembrane region" description="Helical" evidence="8">
    <location>
        <begin position="138"/>
        <end position="158"/>
    </location>
</feature>
<dbReference type="EMBL" id="JAPNUD010000284">
    <property type="protein sequence ID" value="MDA0647359.1"/>
    <property type="molecule type" value="Genomic_DNA"/>
</dbReference>
<evidence type="ECO:0000256" key="2">
    <source>
        <dbReference type="ARBA" id="ARBA00022448"/>
    </source>
</evidence>
<keyword evidence="11" id="KW-1185">Reference proteome</keyword>
<keyword evidence="4" id="KW-0997">Cell inner membrane</keyword>
<evidence type="ECO:0000313" key="11">
    <source>
        <dbReference type="Proteomes" id="UP001212498"/>
    </source>
</evidence>
<dbReference type="PROSITE" id="PS50928">
    <property type="entry name" value="ABC_TM1"/>
    <property type="match status" value="1"/>
</dbReference>
<evidence type="ECO:0000313" key="10">
    <source>
        <dbReference type="EMBL" id="MDA0647359.1"/>
    </source>
</evidence>
<keyword evidence="7 8" id="KW-0472">Membrane</keyword>
<evidence type="ECO:0000256" key="6">
    <source>
        <dbReference type="ARBA" id="ARBA00022989"/>
    </source>
</evidence>
<keyword evidence="6 8" id="KW-1133">Transmembrane helix</keyword>
<dbReference type="InterPro" id="IPR000515">
    <property type="entry name" value="MetI-like"/>
</dbReference>
<keyword evidence="2 8" id="KW-0813">Transport</keyword>
<dbReference type="PANTHER" id="PTHR43357:SF4">
    <property type="entry name" value="INNER MEMBRANE ABC TRANSPORTER PERMEASE PROTEIN YDCV"/>
    <property type="match status" value="1"/>
</dbReference>
<evidence type="ECO:0000259" key="9">
    <source>
        <dbReference type="PROSITE" id="PS50928"/>
    </source>
</evidence>
<reference evidence="10 11" key="1">
    <citation type="submission" date="2022-11" db="EMBL/GenBank/DDBJ databases">
        <title>Nonomuraea corallina sp. nov., a new species of the genus Nonomuraea isolated from sea side sediment in Thai sea.</title>
        <authorList>
            <person name="Ngamcharungchit C."/>
            <person name="Matsumoto A."/>
            <person name="Suriyachadkun C."/>
            <person name="Panbangred W."/>
            <person name="Inahashi Y."/>
            <person name="Intra B."/>
        </authorList>
    </citation>
    <scope>NUCLEOTIDE SEQUENCE [LARGE SCALE GENOMIC DNA]</scope>
    <source>
        <strain evidence="10 11">DSM 43553</strain>
    </source>
</reference>
<sequence>MTSTETRSRPRWLYLMAAIVAIWMTAPPLVVIPMSFASERTLTFPPSGYSLRWYQEFFQNPVWIDALRSSLLIAVLVMVISVVIGTLGAFAVVRGRFRGRGLLEMVGIAPLVVPIVVLGIGVYAMFLRWGLIGTVPGFVAAHCVLAVPYVMITVGSALRVVDGQLERAAQVLGARPHRVFLRVTLPLIAPGMLAGGLFAFVTSFDEVVVSLFIVSPGLRTLPVEMYSSVTRDINPTIAAASTLILLVSTVLILVSTKFLFSSSSDGRSKR</sequence>
<dbReference type="PANTHER" id="PTHR43357">
    <property type="entry name" value="INNER MEMBRANE ABC TRANSPORTER PERMEASE PROTEIN YDCV"/>
    <property type="match status" value="1"/>
</dbReference>
<proteinExistence type="inferred from homology"/>
<feature type="transmembrane region" description="Helical" evidence="8">
    <location>
        <begin position="237"/>
        <end position="260"/>
    </location>
</feature>
<dbReference type="Gene3D" id="1.10.3720.10">
    <property type="entry name" value="MetI-like"/>
    <property type="match status" value="1"/>
</dbReference>
<dbReference type="Pfam" id="PF00528">
    <property type="entry name" value="BPD_transp_1"/>
    <property type="match status" value="1"/>
</dbReference>
<accession>A0ABT4TDP5</accession>
<feature type="transmembrane region" description="Helical" evidence="8">
    <location>
        <begin position="71"/>
        <end position="93"/>
    </location>
</feature>
<feature type="domain" description="ABC transmembrane type-1" evidence="9">
    <location>
        <begin position="67"/>
        <end position="255"/>
    </location>
</feature>
<name>A0ABT4TDP5_9ACTN</name>
<feature type="transmembrane region" description="Helical" evidence="8">
    <location>
        <begin position="105"/>
        <end position="126"/>
    </location>
</feature>
<dbReference type="Proteomes" id="UP001212498">
    <property type="component" value="Unassembled WGS sequence"/>
</dbReference>
<organism evidence="10 11">
    <name type="scientific">Nonomuraea ferruginea</name>
    <dbReference type="NCBI Taxonomy" id="46174"/>
    <lineage>
        <taxon>Bacteria</taxon>
        <taxon>Bacillati</taxon>
        <taxon>Actinomycetota</taxon>
        <taxon>Actinomycetes</taxon>
        <taxon>Streptosporangiales</taxon>
        <taxon>Streptosporangiaceae</taxon>
        <taxon>Nonomuraea</taxon>
    </lineage>
</organism>
<gene>
    <name evidence="10" type="ORF">OUY24_42600</name>
</gene>
<evidence type="ECO:0000256" key="7">
    <source>
        <dbReference type="ARBA" id="ARBA00023136"/>
    </source>
</evidence>
<protein>
    <submittedName>
        <fullName evidence="10">ABC transporter permease</fullName>
    </submittedName>
</protein>
<evidence type="ECO:0000256" key="5">
    <source>
        <dbReference type="ARBA" id="ARBA00022692"/>
    </source>
</evidence>
<dbReference type="RefSeq" id="WP_187281280.1">
    <property type="nucleotide sequence ID" value="NZ_BAABFD010000010.1"/>
</dbReference>
<dbReference type="SUPFAM" id="SSF161098">
    <property type="entry name" value="MetI-like"/>
    <property type="match status" value="1"/>
</dbReference>
<feature type="transmembrane region" description="Helical" evidence="8">
    <location>
        <begin position="179"/>
        <end position="201"/>
    </location>
</feature>
<comment type="caution">
    <text evidence="10">The sequence shown here is derived from an EMBL/GenBank/DDBJ whole genome shotgun (WGS) entry which is preliminary data.</text>
</comment>
<comment type="subcellular location">
    <subcellularLocation>
        <location evidence="1">Cell inner membrane</location>
        <topology evidence="1">Multi-pass membrane protein</topology>
    </subcellularLocation>
    <subcellularLocation>
        <location evidence="8">Cell membrane</location>
        <topology evidence="8">Multi-pass membrane protein</topology>
    </subcellularLocation>
</comment>
<dbReference type="CDD" id="cd06261">
    <property type="entry name" value="TM_PBP2"/>
    <property type="match status" value="1"/>
</dbReference>
<evidence type="ECO:0000256" key="3">
    <source>
        <dbReference type="ARBA" id="ARBA00022475"/>
    </source>
</evidence>
<evidence type="ECO:0000256" key="8">
    <source>
        <dbReference type="RuleBase" id="RU363032"/>
    </source>
</evidence>
<feature type="transmembrane region" description="Helical" evidence="8">
    <location>
        <begin position="12"/>
        <end position="36"/>
    </location>
</feature>
<evidence type="ECO:0000256" key="4">
    <source>
        <dbReference type="ARBA" id="ARBA00022519"/>
    </source>
</evidence>